<comment type="caution">
    <text evidence="1">The sequence shown here is derived from an EMBL/GenBank/DDBJ whole genome shotgun (WGS) entry which is preliminary data.</text>
</comment>
<keyword evidence="2" id="KW-1185">Reference proteome</keyword>
<name>A0AAP2CSH0_9RHOB</name>
<sequence length="341" mass="38217">MPSPFWQTGPAQKPCAVVIPCDGLAFPFALFLARQIIAAEPDRLFDVVIACGDRAVVPEGLETGPIRLIEVEQTRLLNALPRTRTISRASYYWMFLSVSLADDYTRILFLDADMYLRRPGLNALFTAPAPTHAVTAAPDAVEYTPRDDDGLTRLHRREDLPPEHIYRNGGVELVDTARMVEEDLLTQFVEFRLKLGRKVASTDQTALNVVGRDRLGLLSPQWNFLTVPWTMGAIDAIDPVLLHFFNHPKPWVPVPGFPELPYVAEYAAFLQETFPADYLHRAGIWGIKPPHGPAWNPLAKWQHSRAAKRLSASNLKRRADFDSAPRADADRLTAFTAKAEL</sequence>
<accession>A0AAP2CSH0</accession>
<evidence type="ECO:0000313" key="2">
    <source>
        <dbReference type="Proteomes" id="UP001315686"/>
    </source>
</evidence>
<protein>
    <recommendedName>
        <fullName evidence="3">Lipopolysaccharide biosynthesis glycosyltransferase</fullName>
    </recommendedName>
</protein>
<dbReference type="SUPFAM" id="SSF53448">
    <property type="entry name" value="Nucleotide-diphospho-sugar transferases"/>
    <property type="match status" value="1"/>
</dbReference>
<dbReference type="GO" id="GO:0016757">
    <property type="term" value="F:glycosyltransferase activity"/>
    <property type="evidence" value="ECO:0007669"/>
    <property type="project" value="InterPro"/>
</dbReference>
<dbReference type="EMBL" id="JADQAZ010000002">
    <property type="protein sequence ID" value="MBT0957726.1"/>
    <property type="molecule type" value="Genomic_DNA"/>
</dbReference>
<dbReference type="Proteomes" id="UP001315686">
    <property type="component" value="Unassembled WGS sequence"/>
</dbReference>
<dbReference type="Pfam" id="PF01501">
    <property type="entry name" value="Glyco_transf_8"/>
    <property type="match status" value="1"/>
</dbReference>
<dbReference type="InterPro" id="IPR002495">
    <property type="entry name" value="Glyco_trans_8"/>
</dbReference>
<proteinExistence type="predicted"/>
<gene>
    <name evidence="1" type="ORF">IV417_10020</name>
</gene>
<dbReference type="AlphaFoldDB" id="A0AAP2CSH0"/>
<organism evidence="1 2">
    <name type="scientific">Harenicola maris</name>
    <dbReference type="NCBI Taxonomy" id="2841044"/>
    <lineage>
        <taxon>Bacteria</taxon>
        <taxon>Pseudomonadati</taxon>
        <taxon>Pseudomonadota</taxon>
        <taxon>Alphaproteobacteria</taxon>
        <taxon>Rhodobacterales</taxon>
        <taxon>Paracoccaceae</taxon>
        <taxon>Harenicola</taxon>
    </lineage>
</organism>
<evidence type="ECO:0000313" key="1">
    <source>
        <dbReference type="EMBL" id="MBT0957726.1"/>
    </source>
</evidence>
<dbReference type="InterPro" id="IPR029044">
    <property type="entry name" value="Nucleotide-diphossugar_trans"/>
</dbReference>
<reference evidence="1 2" key="1">
    <citation type="journal article" date="2021" name="Arch. Microbiol.">
        <title>Harenicola maris gen. nov., sp. nov. isolated from the Sea of Japan shallow sediments.</title>
        <authorList>
            <person name="Romanenko L.A."/>
            <person name="Kurilenko V.V."/>
            <person name="Chernysheva N.Y."/>
            <person name="Tekutyeva L.A."/>
            <person name="Velansky P.V."/>
            <person name="Svetashev V.I."/>
            <person name="Isaeva M.P."/>
        </authorList>
    </citation>
    <scope>NUCLEOTIDE SEQUENCE [LARGE SCALE GENOMIC DNA]</scope>
    <source>
        <strain evidence="1 2">KMM 3653</strain>
    </source>
</reference>
<evidence type="ECO:0008006" key="3">
    <source>
        <dbReference type="Google" id="ProtNLM"/>
    </source>
</evidence>
<dbReference type="Gene3D" id="3.90.550.10">
    <property type="entry name" value="Spore Coat Polysaccharide Biosynthesis Protein SpsA, Chain A"/>
    <property type="match status" value="1"/>
</dbReference>
<dbReference type="RefSeq" id="WP_327793950.1">
    <property type="nucleotide sequence ID" value="NZ_JADQAZ010000002.1"/>
</dbReference>